<feature type="region of interest" description="Disordered" evidence="1">
    <location>
        <begin position="56"/>
        <end position="84"/>
    </location>
</feature>
<evidence type="ECO:0000313" key="2">
    <source>
        <dbReference type="EMBL" id="KAF7830168.1"/>
    </source>
</evidence>
<sequence>MPSPARVCTLFERTGCHPAVPSEEAGESEEGDNGEARFRKLNELVERDRIIFRCGSRDANEDGGEERDEDGEKHEQDVGNQLPDAGRVIKSTPLEANPKVSQFVGDDRFGSRIRRLQKQRNIRLLLLRERHAPPAAAFRLTRSGVRLGVVHSMRVWVKYEWRREKEKEKGRRNLALSREASL</sequence>
<name>A0A834TX58_9FABA</name>
<reference evidence="2" key="1">
    <citation type="submission" date="2020-09" db="EMBL/GenBank/DDBJ databases">
        <title>Genome-Enabled Discovery of Anthraquinone Biosynthesis in Senna tora.</title>
        <authorList>
            <person name="Kang S.-H."/>
            <person name="Pandey R.P."/>
            <person name="Lee C.-M."/>
            <person name="Sim J.-S."/>
            <person name="Jeong J.-T."/>
            <person name="Choi B.-S."/>
            <person name="Jung M."/>
            <person name="Ginzburg D."/>
            <person name="Zhao K."/>
            <person name="Won S.Y."/>
            <person name="Oh T.-J."/>
            <person name="Yu Y."/>
            <person name="Kim N.-H."/>
            <person name="Lee O.R."/>
            <person name="Lee T.-H."/>
            <person name="Bashyal P."/>
            <person name="Kim T.-S."/>
            <person name="Lee W.-H."/>
            <person name="Kawkins C."/>
            <person name="Kim C.-K."/>
            <person name="Kim J.S."/>
            <person name="Ahn B.O."/>
            <person name="Rhee S.Y."/>
            <person name="Sohng J.K."/>
        </authorList>
    </citation>
    <scope>NUCLEOTIDE SEQUENCE</scope>
    <source>
        <tissue evidence="2">Leaf</tissue>
    </source>
</reference>
<dbReference type="Proteomes" id="UP000634136">
    <property type="component" value="Unassembled WGS sequence"/>
</dbReference>
<organism evidence="2 3">
    <name type="scientific">Senna tora</name>
    <dbReference type="NCBI Taxonomy" id="362788"/>
    <lineage>
        <taxon>Eukaryota</taxon>
        <taxon>Viridiplantae</taxon>
        <taxon>Streptophyta</taxon>
        <taxon>Embryophyta</taxon>
        <taxon>Tracheophyta</taxon>
        <taxon>Spermatophyta</taxon>
        <taxon>Magnoliopsida</taxon>
        <taxon>eudicotyledons</taxon>
        <taxon>Gunneridae</taxon>
        <taxon>Pentapetalae</taxon>
        <taxon>rosids</taxon>
        <taxon>fabids</taxon>
        <taxon>Fabales</taxon>
        <taxon>Fabaceae</taxon>
        <taxon>Caesalpinioideae</taxon>
        <taxon>Cassia clade</taxon>
        <taxon>Senna</taxon>
    </lineage>
</organism>
<dbReference type="AlphaFoldDB" id="A0A834TX58"/>
<feature type="compositionally biased region" description="Acidic residues" evidence="1">
    <location>
        <begin position="24"/>
        <end position="33"/>
    </location>
</feature>
<keyword evidence="3" id="KW-1185">Reference proteome</keyword>
<comment type="caution">
    <text evidence="2">The sequence shown here is derived from an EMBL/GenBank/DDBJ whole genome shotgun (WGS) entry which is preliminary data.</text>
</comment>
<evidence type="ECO:0000256" key="1">
    <source>
        <dbReference type="SAM" id="MobiDB-lite"/>
    </source>
</evidence>
<feature type="region of interest" description="Disordered" evidence="1">
    <location>
        <begin position="17"/>
        <end position="37"/>
    </location>
</feature>
<evidence type="ECO:0000313" key="3">
    <source>
        <dbReference type="Proteomes" id="UP000634136"/>
    </source>
</evidence>
<protein>
    <submittedName>
        <fullName evidence="2">Uncharacterized protein</fullName>
    </submittedName>
</protein>
<accession>A0A834TX58</accession>
<proteinExistence type="predicted"/>
<gene>
    <name evidence="2" type="ORF">G2W53_012501</name>
</gene>
<dbReference type="EMBL" id="JAAIUW010000005">
    <property type="protein sequence ID" value="KAF7830168.1"/>
    <property type="molecule type" value="Genomic_DNA"/>
</dbReference>